<name>A0ABS3FFY7_9FLAO</name>
<protein>
    <submittedName>
        <fullName evidence="4">TonB-dependent receptor plug domain-containing protein</fullName>
    </submittedName>
</protein>
<evidence type="ECO:0000256" key="1">
    <source>
        <dbReference type="PROSITE-ProRule" id="PRU01360"/>
    </source>
</evidence>
<dbReference type="SUPFAM" id="SSF56935">
    <property type="entry name" value="Porins"/>
    <property type="match status" value="1"/>
</dbReference>
<keyword evidence="5" id="KW-1185">Reference proteome</keyword>
<keyword evidence="1" id="KW-0812">Transmembrane</keyword>
<evidence type="ECO:0000259" key="3">
    <source>
        <dbReference type="Pfam" id="PF07715"/>
    </source>
</evidence>
<dbReference type="Gene3D" id="2.60.40.1930">
    <property type="match status" value="1"/>
</dbReference>
<evidence type="ECO:0000313" key="4">
    <source>
        <dbReference type="EMBL" id="MBO0342027.1"/>
    </source>
</evidence>
<dbReference type="Proteomes" id="UP000664807">
    <property type="component" value="Unassembled WGS sequence"/>
</dbReference>
<dbReference type="RefSeq" id="WP_207028584.1">
    <property type="nucleotide sequence ID" value="NZ_JAFLNM010000002.1"/>
</dbReference>
<dbReference type="InterPro" id="IPR039426">
    <property type="entry name" value="TonB-dep_rcpt-like"/>
</dbReference>
<dbReference type="Gene3D" id="2.170.130.10">
    <property type="entry name" value="TonB-dependent receptor, plug domain"/>
    <property type="match status" value="1"/>
</dbReference>
<keyword evidence="4" id="KW-0675">Receptor</keyword>
<feature type="region of interest" description="Disordered" evidence="2">
    <location>
        <begin position="540"/>
        <end position="565"/>
    </location>
</feature>
<accession>A0ABS3FFY7</accession>
<sequence length="806" mass="90104">MRKVLFSFLILVFISFTPPLLKEREPISLKNITEKLENYGLLANERTLIITDRDYYKKGERIWSRVYLTNGLSNQQKPLSGVIYLELLDENGKLVDKRKLKVSDYGAFGDLFIKNEWDSGTYYLRAFTKLMLNNDTPRSQMKPIYIGVSDRLPHFVEDFNTPTSIMIEQEGGALVHNVMSTIAIKGINSDGEMLGETGEILDEQDNVVTSFKLISPGYGKAHFLPQFGHDYRLVISSGSDTFEKELPKVQREGFSLRIKESGDHILVNMTNTGENGLKGCFLLTHSGEKTLDVYSLGETSEENAKLLKISKKNMGDGFVSFSLFDKNGTVQSQRSVFLDNSKTENLDLELKHTVLKKGDSIQLNIKNGVGTKGEVSLAVVSANRINKNEGSEDIFAIKNPFRTSEVLSNLYLNEPIKRKEVLDAIMILDSSKVVDWETVRGFNVRDINYAPELGIMISGRIKNKNRNAADKTKAMLTVAGAKPFQEIGQINNNGTFEFGPYMFFDSLNVIIHAKNQKLDDLDGKEVSIDVFNEWPKFTASKGSETSDAKNNPALNPTDNGSVTNLKSNRLDTMENVTVLDEVVVSSDKALKWKELNKELDKLTPYLVYDHRIVADSTNFRYGAISALDLLYAVPGVLIRGSFPNQRIVIRGVGTINESNSPLFLYNGVPVSQIAVEQMLAEEIMFVDVLKGGRTAAFGARGGNGVVAFYSKRGRSTKKLGKNHSTNWVNTNIPGFSRSRLYNELKVSKEKGENSPLLYWNPSLKTSKDSLIQIDTKGATGTYMVELHGLDKNGNPVRSRKIFEIKE</sequence>
<gene>
    <name evidence="4" type="ORF">J0654_10230</name>
</gene>
<evidence type="ECO:0000313" key="5">
    <source>
        <dbReference type="Proteomes" id="UP000664807"/>
    </source>
</evidence>
<dbReference type="PROSITE" id="PS52016">
    <property type="entry name" value="TONB_DEPENDENT_REC_3"/>
    <property type="match status" value="1"/>
</dbReference>
<feature type="domain" description="TonB-dependent receptor plug" evidence="3">
    <location>
        <begin position="622"/>
        <end position="705"/>
    </location>
</feature>
<dbReference type="InterPro" id="IPR012910">
    <property type="entry name" value="Plug_dom"/>
</dbReference>
<comment type="similarity">
    <text evidence="1">Belongs to the TonB-dependent receptor family.</text>
</comment>
<dbReference type="InterPro" id="IPR037066">
    <property type="entry name" value="Plug_dom_sf"/>
</dbReference>
<keyword evidence="1" id="KW-0998">Cell outer membrane</keyword>
<organism evidence="4 5">
    <name type="scientific">Flagellimonas profundi</name>
    <dbReference type="NCBI Taxonomy" id="2915620"/>
    <lineage>
        <taxon>Bacteria</taxon>
        <taxon>Pseudomonadati</taxon>
        <taxon>Bacteroidota</taxon>
        <taxon>Flavobacteriia</taxon>
        <taxon>Flavobacteriales</taxon>
        <taxon>Flavobacteriaceae</taxon>
        <taxon>Flagellimonas</taxon>
    </lineage>
</organism>
<reference evidence="4 5" key="1">
    <citation type="submission" date="2021-03" db="EMBL/GenBank/DDBJ databases">
        <title>Muricauda lutimaris sp. nov. and Muricauda ruestringensis sp. nov, two marine members of the Flavobacteriaceae isolated from deep sea sediments of Western Pacific.</title>
        <authorList>
            <person name="Zhao S."/>
            <person name="Liu R."/>
        </authorList>
    </citation>
    <scope>NUCLEOTIDE SEQUENCE [LARGE SCALE GENOMIC DNA]</scope>
    <source>
        <strain evidence="4 5">BC31-3-A3</strain>
    </source>
</reference>
<keyword evidence="1" id="KW-0813">Transport</keyword>
<comment type="caution">
    <text evidence="4">The sequence shown here is derived from an EMBL/GenBank/DDBJ whole genome shotgun (WGS) entry which is preliminary data.</text>
</comment>
<dbReference type="Pfam" id="PF07715">
    <property type="entry name" value="Plug"/>
    <property type="match status" value="1"/>
</dbReference>
<comment type="subcellular location">
    <subcellularLocation>
        <location evidence="1">Cell outer membrane</location>
        <topology evidence="1">Multi-pass membrane protein</topology>
    </subcellularLocation>
</comment>
<dbReference type="EMBL" id="JAFLNM010000002">
    <property type="protein sequence ID" value="MBO0342027.1"/>
    <property type="molecule type" value="Genomic_DNA"/>
</dbReference>
<keyword evidence="1" id="KW-1134">Transmembrane beta strand</keyword>
<evidence type="ECO:0000256" key="2">
    <source>
        <dbReference type="SAM" id="MobiDB-lite"/>
    </source>
</evidence>
<keyword evidence="1" id="KW-0472">Membrane</keyword>
<proteinExistence type="inferred from homology"/>